<feature type="domain" description="B box-type" evidence="2">
    <location>
        <begin position="37"/>
        <end position="81"/>
    </location>
</feature>
<reference evidence="3" key="1">
    <citation type="submission" date="2022-08" db="EMBL/GenBank/DDBJ databases">
        <title>Novel sulphate-reducing endosymbionts in the free-living metamonad Anaeramoeba.</title>
        <authorList>
            <person name="Jerlstrom-Hultqvist J."/>
            <person name="Cepicka I."/>
            <person name="Gallot-Lavallee L."/>
            <person name="Salas-Leiva D."/>
            <person name="Curtis B.A."/>
            <person name="Zahonova K."/>
            <person name="Pipaliya S."/>
            <person name="Dacks J."/>
            <person name="Roger A.J."/>
        </authorList>
    </citation>
    <scope>NUCLEOTIDE SEQUENCE</scope>
    <source>
        <strain evidence="3">Busselton2</strain>
    </source>
</reference>
<evidence type="ECO:0000313" key="3">
    <source>
        <dbReference type="EMBL" id="KAJ3425745.1"/>
    </source>
</evidence>
<protein>
    <submittedName>
        <fullName evidence="3">Bonus isoform c-related</fullName>
    </submittedName>
</protein>
<dbReference type="Pfam" id="PF00643">
    <property type="entry name" value="zf-B_box"/>
    <property type="match status" value="1"/>
</dbReference>
<dbReference type="InterPro" id="IPR000315">
    <property type="entry name" value="Znf_B-box"/>
</dbReference>
<dbReference type="PROSITE" id="PS50119">
    <property type="entry name" value="ZF_BBOX"/>
    <property type="match status" value="1"/>
</dbReference>
<dbReference type="EMBL" id="JANTQA010000070">
    <property type="protein sequence ID" value="KAJ3425745.1"/>
    <property type="molecule type" value="Genomic_DNA"/>
</dbReference>
<dbReference type="Gene3D" id="4.10.640.40">
    <property type="entry name" value="Cytoplasmic polyadenylation element-binding protein, ZZ domain"/>
    <property type="match status" value="1"/>
</dbReference>
<dbReference type="PANTHER" id="PTHR24103">
    <property type="entry name" value="E3 UBIQUITIN-PROTEIN LIGASE TRIM"/>
    <property type="match status" value="1"/>
</dbReference>
<accession>A0AAV7YAX9</accession>
<evidence type="ECO:0000256" key="1">
    <source>
        <dbReference type="PROSITE-ProRule" id="PRU00024"/>
    </source>
</evidence>
<dbReference type="SMART" id="SM00336">
    <property type="entry name" value="BBOX"/>
    <property type="match status" value="2"/>
</dbReference>
<keyword evidence="1" id="KW-0862">Zinc</keyword>
<dbReference type="AlphaFoldDB" id="A0AAV7YAX9"/>
<dbReference type="Gene3D" id="2.60.120.920">
    <property type="match status" value="1"/>
</dbReference>
<dbReference type="Proteomes" id="UP001146793">
    <property type="component" value="Unassembled WGS sequence"/>
</dbReference>
<gene>
    <name evidence="3" type="ORF">M0812_28191</name>
</gene>
<dbReference type="SUPFAM" id="SSF49899">
    <property type="entry name" value="Concanavalin A-like lectins/glucanases"/>
    <property type="match status" value="1"/>
</dbReference>
<dbReference type="InterPro" id="IPR038446">
    <property type="entry name" value="CEBP_ZZ_sf"/>
</dbReference>
<sequence length="479" mass="56211">MTNNDPKITSLPIELLNGEEEEEVHVNTTPLPIQPLAISEICEVCKSSDAEYHCSRCSVNFCENCTDKLHSEFLKTSHQKYVKLIFGNEKTNKKNKKLKKSTKCELHEKKYLLFCKNDNRCVCTECIAKCTKHGHILIKLEEASKIYIESCKQILGNLRTAKKHSRTKAKKSLQDHKNFQKSVEKESKNILEQINFLQTKINSLKGNYLNSLKRISNYNSAMVNHIVHLENEKQKSFQERKGVLQNYLELEKKEDYVQIITNFQKLDQEKINRSLNLNVNENKKEERGEEKEQTIRYQEYFSTKYKSPTARLDSNFTLCTTTSKSNENFWVCGNSIFQKKGIYEIRVKINQFPNRRRAFNKLQLGIVDYQNRDEFIQRGNLKGRLFFTSVWDPYDDPKITHKKVRFFPKHEEVQYGSPLKKGDVLRVIINMTKRELSFGKNDEFFGLAWDNIPEKVCFFAHLWGQKKIKNKISFVGNKN</sequence>
<organism evidence="3 4">
    <name type="scientific">Anaeramoeba flamelloides</name>
    <dbReference type="NCBI Taxonomy" id="1746091"/>
    <lineage>
        <taxon>Eukaryota</taxon>
        <taxon>Metamonada</taxon>
        <taxon>Anaeramoebidae</taxon>
        <taxon>Anaeramoeba</taxon>
    </lineage>
</organism>
<proteinExistence type="predicted"/>
<keyword evidence="1" id="KW-0863">Zinc-finger</keyword>
<dbReference type="GO" id="GO:0008270">
    <property type="term" value="F:zinc ion binding"/>
    <property type="evidence" value="ECO:0007669"/>
    <property type="project" value="UniProtKB-KW"/>
</dbReference>
<dbReference type="InterPro" id="IPR013320">
    <property type="entry name" value="ConA-like_dom_sf"/>
</dbReference>
<evidence type="ECO:0000259" key="2">
    <source>
        <dbReference type="PROSITE" id="PS50119"/>
    </source>
</evidence>
<keyword evidence="1" id="KW-0479">Metal-binding</keyword>
<dbReference type="InterPro" id="IPR043136">
    <property type="entry name" value="B30.2/SPRY_sf"/>
</dbReference>
<dbReference type="SUPFAM" id="SSF57845">
    <property type="entry name" value="B-box zinc-binding domain"/>
    <property type="match status" value="1"/>
</dbReference>
<evidence type="ECO:0000313" key="4">
    <source>
        <dbReference type="Proteomes" id="UP001146793"/>
    </source>
</evidence>
<dbReference type="Gene3D" id="3.30.160.60">
    <property type="entry name" value="Classic Zinc Finger"/>
    <property type="match status" value="1"/>
</dbReference>
<dbReference type="CDD" id="cd19757">
    <property type="entry name" value="Bbox1"/>
    <property type="match status" value="1"/>
</dbReference>
<name>A0AAV7YAX9_9EUKA</name>
<dbReference type="InterPro" id="IPR050143">
    <property type="entry name" value="TRIM/RBCC"/>
</dbReference>
<comment type="caution">
    <text evidence="3">The sequence shown here is derived from an EMBL/GenBank/DDBJ whole genome shotgun (WGS) entry which is preliminary data.</text>
</comment>